<evidence type="ECO:0000313" key="2">
    <source>
        <dbReference type="Proteomes" id="UP000663841"/>
    </source>
</evidence>
<organism evidence="1 2">
    <name type="scientific">Rhizoctonia solani</name>
    <dbReference type="NCBI Taxonomy" id="456999"/>
    <lineage>
        <taxon>Eukaryota</taxon>
        <taxon>Fungi</taxon>
        <taxon>Dikarya</taxon>
        <taxon>Basidiomycota</taxon>
        <taxon>Agaricomycotina</taxon>
        <taxon>Agaricomycetes</taxon>
        <taxon>Cantharellales</taxon>
        <taxon>Ceratobasidiaceae</taxon>
        <taxon>Rhizoctonia</taxon>
    </lineage>
</organism>
<dbReference type="AlphaFoldDB" id="A0A8H3GV32"/>
<comment type="caution">
    <text evidence="1">The sequence shown here is derived from an EMBL/GenBank/DDBJ whole genome shotgun (WGS) entry which is preliminary data.</text>
</comment>
<protein>
    <submittedName>
        <fullName evidence="1">Uncharacterized protein</fullName>
    </submittedName>
</protein>
<name>A0A8H3GV32_9AGAM</name>
<dbReference type="Proteomes" id="UP000663841">
    <property type="component" value="Unassembled WGS sequence"/>
</dbReference>
<evidence type="ECO:0000313" key="1">
    <source>
        <dbReference type="EMBL" id="CAE6467017.1"/>
    </source>
</evidence>
<accession>A0A8H3GV32</accession>
<gene>
    <name evidence="1" type="ORF">RDB_LOCUS165807</name>
</gene>
<reference evidence="1" key="1">
    <citation type="submission" date="2021-01" db="EMBL/GenBank/DDBJ databases">
        <authorList>
            <person name="Kaushik A."/>
        </authorList>
    </citation>
    <scope>NUCLEOTIDE SEQUENCE</scope>
    <source>
        <strain evidence="1">AG3-T5</strain>
    </source>
</reference>
<dbReference type="EMBL" id="CAJMWW010000327">
    <property type="protein sequence ID" value="CAE6467017.1"/>
    <property type="molecule type" value="Genomic_DNA"/>
</dbReference>
<proteinExistence type="predicted"/>
<sequence>MLAILQPFCPSMMVGTIRPLVSDAVDEQNKVTAAVAAAKEAALWSHLARIVTEPAAKQAIFDMRHSGVPESVARSIFDTGYYEIVVPLKATCAPYIAITYTNDVEEGHIYDLNSQPAQDTIFLTIPKSGMTAVERGEWEEEEVWDGFHWGSVEYHQESGEVDAIPWPVLYTIAEFEDLEPVSGLQIYFAECDDSSLDPFASTVDRGTEPWYSSKSHSSLEHMDLHSQEWSDDYELGDLRNLVVVNEDSVLEQDFSVSTNSDSDLESFEMDWTESIGAEFTETSFVVDEVEER</sequence>